<comment type="caution">
    <text evidence="1">The sequence shown here is derived from an EMBL/GenBank/DDBJ whole genome shotgun (WGS) entry which is preliminary data.</text>
</comment>
<dbReference type="OrthoDB" id="5329385at2759"/>
<evidence type="ECO:0000313" key="2">
    <source>
        <dbReference type="Proteomes" id="UP000697127"/>
    </source>
</evidence>
<dbReference type="InterPro" id="IPR031342">
    <property type="entry name" value="Mug163-like"/>
</dbReference>
<gene>
    <name evidence="1" type="ORF">C6P40_004021</name>
</gene>
<protein>
    <submittedName>
        <fullName evidence="1">Uncharacterized protein</fullName>
    </submittedName>
</protein>
<dbReference type="PANTHER" id="PTHR36911">
    <property type="entry name" value="LIM ZINC-BINDING DOMAIN-CONTAINING PROTEIN-RELATED"/>
    <property type="match status" value="1"/>
</dbReference>
<dbReference type="Proteomes" id="UP000697127">
    <property type="component" value="Unassembled WGS sequence"/>
</dbReference>
<keyword evidence="2" id="KW-1185">Reference proteome</keyword>
<dbReference type="AlphaFoldDB" id="A0A9P6WQ26"/>
<sequence length="317" mass="36517">MLQKYYHDHHNRGTKCITKYSNSRPFLILYSNRNNTNNKNNNDKEIDTKLLTRKANLGTIIQMLQLKIPFMLTDLLPKDFISEKIILRILPNQFPNLPIFKGYLMYCSTLKAIQKILLMFYLNPESKIHISNIKIIEPTNSLSSDELINISIDNNVLENNNNNNNNNINNDNKQDISKYTTKIKVKWRTCYSGCNHLRNLQTTDAKLGSYSLDHFDWTKFLKSSNPLQTLSLLEAKKTIEGLAKTLDPSINEHNDNINNNIKNNNSNNNGNNFTGRILTGVFIFELDAENEHVMVLTIDNMEILESKQTNFIDGCLA</sequence>
<accession>A0A9P6WQ26</accession>
<name>A0A9P6WQ26_9ASCO</name>
<organism evidence="1 2">
    <name type="scientific">Pichia californica</name>
    <dbReference type="NCBI Taxonomy" id="460514"/>
    <lineage>
        <taxon>Eukaryota</taxon>
        <taxon>Fungi</taxon>
        <taxon>Dikarya</taxon>
        <taxon>Ascomycota</taxon>
        <taxon>Saccharomycotina</taxon>
        <taxon>Pichiomycetes</taxon>
        <taxon>Pichiales</taxon>
        <taxon>Pichiaceae</taxon>
        <taxon>Pichia</taxon>
    </lineage>
</organism>
<proteinExistence type="predicted"/>
<evidence type="ECO:0000313" key="1">
    <source>
        <dbReference type="EMBL" id="KAG0691209.1"/>
    </source>
</evidence>
<dbReference type="EMBL" id="PUHW01000005">
    <property type="protein sequence ID" value="KAG0691209.1"/>
    <property type="molecule type" value="Genomic_DNA"/>
</dbReference>
<dbReference type="Pfam" id="PF17119">
    <property type="entry name" value="MMU163"/>
    <property type="match status" value="1"/>
</dbReference>
<dbReference type="PANTHER" id="PTHR36911:SF3">
    <property type="entry name" value="GATA ZINC FINGER DOMAIN-CONTAINING PROTEIN 4-RELATED"/>
    <property type="match status" value="1"/>
</dbReference>
<reference evidence="1" key="1">
    <citation type="submission" date="2020-11" db="EMBL/GenBank/DDBJ databases">
        <title>Kefir isolates.</title>
        <authorList>
            <person name="Marcisauskas S."/>
            <person name="Kim Y."/>
            <person name="Blasche S."/>
        </authorList>
    </citation>
    <scope>NUCLEOTIDE SEQUENCE</scope>
    <source>
        <strain evidence="1">Olga-1</strain>
    </source>
</reference>